<dbReference type="PROSITE" id="PS51257">
    <property type="entry name" value="PROKAR_LIPOPROTEIN"/>
    <property type="match status" value="1"/>
</dbReference>
<gene>
    <name evidence="7" type="ORF">ASR47_1001165</name>
</gene>
<name>A0A1A7BX40_9BURK</name>
<dbReference type="Gene3D" id="1.10.760.10">
    <property type="entry name" value="Cytochrome c-like domain"/>
    <property type="match status" value="1"/>
</dbReference>
<keyword evidence="3 4" id="KW-0408">Iron</keyword>
<evidence type="ECO:0000313" key="8">
    <source>
        <dbReference type="Proteomes" id="UP000092713"/>
    </source>
</evidence>
<dbReference type="PROSITE" id="PS51007">
    <property type="entry name" value="CYTC"/>
    <property type="match status" value="1"/>
</dbReference>
<evidence type="ECO:0000256" key="4">
    <source>
        <dbReference type="PROSITE-ProRule" id="PRU00433"/>
    </source>
</evidence>
<dbReference type="InterPro" id="IPR009056">
    <property type="entry name" value="Cyt_c-like_dom"/>
</dbReference>
<accession>A0A1A7BX40</accession>
<keyword evidence="1 4" id="KW-0349">Heme</keyword>
<evidence type="ECO:0000313" key="7">
    <source>
        <dbReference type="EMBL" id="OBV36693.1"/>
    </source>
</evidence>
<feature type="chain" id="PRO_5008355381" evidence="5">
    <location>
        <begin position="32"/>
        <end position="139"/>
    </location>
</feature>
<evidence type="ECO:0000256" key="3">
    <source>
        <dbReference type="ARBA" id="ARBA00023004"/>
    </source>
</evidence>
<evidence type="ECO:0000256" key="5">
    <source>
        <dbReference type="SAM" id="SignalP"/>
    </source>
</evidence>
<dbReference type="RefSeq" id="WP_245714463.1">
    <property type="nucleotide sequence ID" value="NZ_LOCQ01000062.1"/>
</dbReference>
<dbReference type="InterPro" id="IPR036909">
    <property type="entry name" value="Cyt_c-like_dom_sf"/>
</dbReference>
<dbReference type="AlphaFoldDB" id="A0A1A7BX40"/>
<keyword evidence="5" id="KW-0732">Signal</keyword>
<dbReference type="Proteomes" id="UP000092713">
    <property type="component" value="Unassembled WGS sequence"/>
</dbReference>
<feature type="signal peptide" evidence="5">
    <location>
        <begin position="1"/>
        <end position="31"/>
    </location>
</feature>
<dbReference type="GO" id="GO:0046872">
    <property type="term" value="F:metal ion binding"/>
    <property type="evidence" value="ECO:0007669"/>
    <property type="project" value="UniProtKB-KW"/>
</dbReference>
<evidence type="ECO:0000259" key="6">
    <source>
        <dbReference type="PROSITE" id="PS51007"/>
    </source>
</evidence>
<protein>
    <submittedName>
        <fullName evidence="7">Cytochrome c2</fullName>
    </submittedName>
</protein>
<dbReference type="EMBL" id="LOCQ01000062">
    <property type="protein sequence ID" value="OBV36693.1"/>
    <property type="molecule type" value="Genomic_DNA"/>
</dbReference>
<sequence length="139" mass="14848">MRKPLSLCRPYLFRASSWRLLLLGCALLASACDSPDTPAPPASPAAIGNAERGQRLLAQFQCGACHQIPGVPAARSQVGPSLAYLGRQSYIAGQFPNQPDTLVRWIVDPQAMQPGTLMPAMGVAPEQARDMAAYLYGLP</sequence>
<dbReference type="STRING" id="1747903.ASR47_1001165"/>
<reference evidence="7 8" key="1">
    <citation type="submission" date="2016-04" db="EMBL/GenBank/DDBJ databases">
        <title>Draft genome sequence of Janthinobacterium psychrotolerans sp. nov., isolated from freshwater sediments in Denmark.</title>
        <authorList>
            <person name="Gong X."/>
            <person name="Skrivergaard S."/>
            <person name="Korsgaard B.S."/>
            <person name="Schreiber L."/>
            <person name="Marshall I.P."/>
            <person name="Finster K."/>
            <person name="Schramm A."/>
        </authorList>
    </citation>
    <scope>NUCLEOTIDE SEQUENCE [LARGE SCALE GENOMIC DNA]</scope>
    <source>
        <strain evidence="7 8">S3-2</strain>
    </source>
</reference>
<dbReference type="GO" id="GO:0009055">
    <property type="term" value="F:electron transfer activity"/>
    <property type="evidence" value="ECO:0007669"/>
    <property type="project" value="InterPro"/>
</dbReference>
<dbReference type="SUPFAM" id="SSF46626">
    <property type="entry name" value="Cytochrome c"/>
    <property type="match status" value="1"/>
</dbReference>
<organism evidence="7 8">
    <name type="scientific">Janthinobacterium psychrotolerans</name>
    <dbReference type="NCBI Taxonomy" id="1747903"/>
    <lineage>
        <taxon>Bacteria</taxon>
        <taxon>Pseudomonadati</taxon>
        <taxon>Pseudomonadota</taxon>
        <taxon>Betaproteobacteria</taxon>
        <taxon>Burkholderiales</taxon>
        <taxon>Oxalobacteraceae</taxon>
        <taxon>Janthinobacterium</taxon>
    </lineage>
</organism>
<feature type="domain" description="Cytochrome c" evidence="6">
    <location>
        <begin position="48"/>
        <end position="139"/>
    </location>
</feature>
<dbReference type="GO" id="GO:0020037">
    <property type="term" value="F:heme binding"/>
    <property type="evidence" value="ECO:0007669"/>
    <property type="project" value="InterPro"/>
</dbReference>
<comment type="caution">
    <text evidence="7">The sequence shown here is derived from an EMBL/GenBank/DDBJ whole genome shotgun (WGS) entry which is preliminary data.</text>
</comment>
<keyword evidence="2 4" id="KW-0479">Metal-binding</keyword>
<dbReference type="Pfam" id="PF00034">
    <property type="entry name" value="Cytochrom_C"/>
    <property type="match status" value="1"/>
</dbReference>
<evidence type="ECO:0000256" key="2">
    <source>
        <dbReference type="ARBA" id="ARBA00022723"/>
    </source>
</evidence>
<proteinExistence type="predicted"/>
<evidence type="ECO:0000256" key="1">
    <source>
        <dbReference type="ARBA" id="ARBA00022617"/>
    </source>
</evidence>
<keyword evidence="8" id="KW-1185">Reference proteome</keyword>